<gene>
    <name evidence="1" type="ORF">TNCT_315821</name>
</gene>
<organism evidence="1 2">
    <name type="scientific">Trichonephila clavata</name>
    <name type="common">Joro spider</name>
    <name type="synonym">Nephila clavata</name>
    <dbReference type="NCBI Taxonomy" id="2740835"/>
    <lineage>
        <taxon>Eukaryota</taxon>
        <taxon>Metazoa</taxon>
        <taxon>Ecdysozoa</taxon>
        <taxon>Arthropoda</taxon>
        <taxon>Chelicerata</taxon>
        <taxon>Arachnida</taxon>
        <taxon>Araneae</taxon>
        <taxon>Araneomorphae</taxon>
        <taxon>Entelegynae</taxon>
        <taxon>Araneoidea</taxon>
        <taxon>Nephilidae</taxon>
        <taxon>Trichonephila</taxon>
    </lineage>
</organism>
<evidence type="ECO:0000313" key="2">
    <source>
        <dbReference type="Proteomes" id="UP000887116"/>
    </source>
</evidence>
<keyword evidence="2" id="KW-1185">Reference proteome</keyword>
<comment type="caution">
    <text evidence="1">The sequence shown here is derived from an EMBL/GenBank/DDBJ whole genome shotgun (WGS) entry which is preliminary data.</text>
</comment>
<name>A0A8X6FTY3_TRICU</name>
<sequence>MNGSEENRHFKSHFSTNLSIPTHHFASTPFPFFESKGNTKATEEPSPLYVLNLKKERPYTETSISLAGIKEPVTLSDDSNFASTVLRTSTRGQKRTKALTKGMEGYHVGRGLANNTIVWQITE</sequence>
<reference evidence="1" key="1">
    <citation type="submission" date="2020-07" db="EMBL/GenBank/DDBJ databases">
        <title>Multicomponent nature underlies the extraordinary mechanical properties of spider dragline silk.</title>
        <authorList>
            <person name="Kono N."/>
            <person name="Nakamura H."/>
            <person name="Mori M."/>
            <person name="Yoshida Y."/>
            <person name="Ohtoshi R."/>
            <person name="Malay A.D."/>
            <person name="Moran D.A.P."/>
            <person name="Tomita M."/>
            <person name="Numata K."/>
            <person name="Arakawa K."/>
        </authorList>
    </citation>
    <scope>NUCLEOTIDE SEQUENCE</scope>
</reference>
<evidence type="ECO:0000313" key="1">
    <source>
        <dbReference type="EMBL" id="GFQ88332.1"/>
    </source>
</evidence>
<proteinExistence type="predicted"/>
<dbReference type="EMBL" id="BMAO01033283">
    <property type="protein sequence ID" value="GFQ88332.1"/>
    <property type="molecule type" value="Genomic_DNA"/>
</dbReference>
<dbReference type="AlphaFoldDB" id="A0A8X6FTY3"/>
<protein>
    <submittedName>
        <fullName evidence="1">Uncharacterized protein</fullName>
    </submittedName>
</protein>
<accession>A0A8X6FTY3</accession>
<dbReference type="Proteomes" id="UP000887116">
    <property type="component" value="Unassembled WGS sequence"/>
</dbReference>